<feature type="domain" description="DUF1559" evidence="1">
    <location>
        <begin position="40"/>
        <end position="232"/>
    </location>
</feature>
<protein>
    <submittedName>
        <fullName evidence="2">Putative major pilin subunit</fullName>
    </submittedName>
</protein>
<organism evidence="2 3">
    <name type="scientific">Botrimarina colliarenosi</name>
    <dbReference type="NCBI Taxonomy" id="2528001"/>
    <lineage>
        <taxon>Bacteria</taxon>
        <taxon>Pseudomonadati</taxon>
        <taxon>Planctomycetota</taxon>
        <taxon>Planctomycetia</taxon>
        <taxon>Pirellulales</taxon>
        <taxon>Lacipirellulaceae</taxon>
        <taxon>Botrimarina</taxon>
    </lineage>
</organism>
<evidence type="ECO:0000259" key="1">
    <source>
        <dbReference type="Pfam" id="PF07596"/>
    </source>
</evidence>
<gene>
    <name evidence="2" type="ORF">Pla108_18070</name>
</gene>
<dbReference type="PROSITE" id="PS00409">
    <property type="entry name" value="PROKAR_NTER_METHYL"/>
    <property type="match status" value="1"/>
</dbReference>
<dbReference type="SUPFAM" id="SSF54523">
    <property type="entry name" value="Pili subunits"/>
    <property type="match status" value="1"/>
</dbReference>
<reference evidence="2 3" key="1">
    <citation type="submission" date="2019-02" db="EMBL/GenBank/DDBJ databases">
        <title>Deep-cultivation of Planctomycetes and their phenomic and genomic characterization uncovers novel biology.</title>
        <authorList>
            <person name="Wiegand S."/>
            <person name="Jogler M."/>
            <person name="Boedeker C."/>
            <person name="Pinto D."/>
            <person name="Vollmers J."/>
            <person name="Rivas-Marin E."/>
            <person name="Kohn T."/>
            <person name="Peeters S.H."/>
            <person name="Heuer A."/>
            <person name="Rast P."/>
            <person name="Oberbeckmann S."/>
            <person name="Bunk B."/>
            <person name="Jeske O."/>
            <person name="Meyerdierks A."/>
            <person name="Storesund J.E."/>
            <person name="Kallscheuer N."/>
            <person name="Luecker S."/>
            <person name="Lage O.M."/>
            <person name="Pohl T."/>
            <person name="Merkel B.J."/>
            <person name="Hornburger P."/>
            <person name="Mueller R.-W."/>
            <person name="Bruemmer F."/>
            <person name="Labrenz M."/>
            <person name="Spormann A.M."/>
            <person name="Op Den Camp H."/>
            <person name="Overmann J."/>
            <person name="Amann R."/>
            <person name="Jetten M.S.M."/>
            <person name="Mascher T."/>
            <person name="Medema M.H."/>
            <person name="Devos D.P."/>
            <person name="Kaster A.-K."/>
            <person name="Ovreas L."/>
            <person name="Rohde M."/>
            <person name="Galperin M.Y."/>
            <person name="Jogler C."/>
        </authorList>
    </citation>
    <scope>NUCLEOTIDE SEQUENCE [LARGE SCALE GENOMIC DNA]</scope>
    <source>
        <strain evidence="2 3">Pla108</strain>
    </source>
</reference>
<dbReference type="PANTHER" id="PTHR30093:SF2">
    <property type="entry name" value="TYPE II SECRETION SYSTEM PROTEIN H"/>
    <property type="match status" value="1"/>
</dbReference>
<dbReference type="RefSeq" id="WP_146445086.1">
    <property type="nucleotide sequence ID" value="NZ_SJPR01000002.1"/>
</dbReference>
<dbReference type="Proteomes" id="UP000317421">
    <property type="component" value="Unassembled WGS sequence"/>
</dbReference>
<proteinExistence type="predicted"/>
<dbReference type="AlphaFoldDB" id="A0A5C6AEQ1"/>
<dbReference type="Pfam" id="PF07963">
    <property type="entry name" value="N_methyl"/>
    <property type="match status" value="1"/>
</dbReference>
<dbReference type="PANTHER" id="PTHR30093">
    <property type="entry name" value="GENERAL SECRETION PATHWAY PROTEIN G"/>
    <property type="match status" value="1"/>
</dbReference>
<dbReference type="NCBIfam" id="TIGR02532">
    <property type="entry name" value="IV_pilin_GFxxxE"/>
    <property type="match status" value="1"/>
</dbReference>
<dbReference type="InterPro" id="IPR045584">
    <property type="entry name" value="Pilin-like"/>
</dbReference>
<name>A0A5C6AEQ1_9BACT</name>
<comment type="caution">
    <text evidence="2">The sequence shown here is derived from an EMBL/GenBank/DDBJ whole genome shotgun (WGS) entry which is preliminary data.</text>
</comment>
<dbReference type="Gene3D" id="3.30.700.10">
    <property type="entry name" value="Glycoprotein, Type 4 Pilin"/>
    <property type="match status" value="1"/>
</dbReference>
<dbReference type="EMBL" id="SJPR01000002">
    <property type="protein sequence ID" value="TWT97655.1"/>
    <property type="molecule type" value="Genomic_DNA"/>
</dbReference>
<dbReference type="InterPro" id="IPR011453">
    <property type="entry name" value="DUF1559"/>
</dbReference>
<evidence type="ECO:0000313" key="2">
    <source>
        <dbReference type="EMBL" id="TWT97655.1"/>
    </source>
</evidence>
<dbReference type="InterPro" id="IPR012902">
    <property type="entry name" value="N_methyl_site"/>
</dbReference>
<accession>A0A5C6AEQ1</accession>
<keyword evidence="3" id="KW-1185">Reference proteome</keyword>
<dbReference type="OrthoDB" id="255848at2"/>
<dbReference type="Pfam" id="PF07596">
    <property type="entry name" value="SBP_bac_10"/>
    <property type="match status" value="1"/>
</dbReference>
<sequence>MRLTCWNSRTQRTSGFTLVELLVVIAIIGILVALLLPAVQAAREAARRTQCINQIKQISLAIHNHHDVRRELPPSRINDGQATWLWLILPQMEEQALFDMWDFSKGDFYDLPDSVRFQVLPSIVCPSQIHDSLTIEVMPGDTHSHSQSTYAGVITDYSPSAISTCVSLTSSSTENAKRADGAIVPGDFDRSGGNFPRTIPRYWSRTSFAKLTDGTSLTLMVGHASKKESEAKHAFGGDVEPGIRAGELAPFSKGPDESGFGGPHPGVVLMGMCDGQVRPVKLDIDPAVVDRMVTRSGDDYYDEDQPASGSCAPVIVNPF</sequence>
<evidence type="ECO:0000313" key="3">
    <source>
        <dbReference type="Proteomes" id="UP000317421"/>
    </source>
</evidence>